<evidence type="ECO:0008006" key="4">
    <source>
        <dbReference type="Google" id="ProtNLM"/>
    </source>
</evidence>
<dbReference type="Proteomes" id="UP001165293">
    <property type="component" value="Unassembled WGS sequence"/>
</dbReference>
<evidence type="ECO:0000313" key="2">
    <source>
        <dbReference type="EMBL" id="MCC8362740.1"/>
    </source>
</evidence>
<feature type="chain" id="PRO_5046977821" description="Lectin" evidence="1">
    <location>
        <begin position="25"/>
        <end position="225"/>
    </location>
</feature>
<comment type="caution">
    <text evidence="2">The sequence shown here is derived from an EMBL/GenBank/DDBJ whole genome shotgun (WGS) entry which is preliminary data.</text>
</comment>
<dbReference type="EMBL" id="JAJGAK010000001">
    <property type="protein sequence ID" value="MCC8362740.1"/>
    <property type="molecule type" value="Genomic_DNA"/>
</dbReference>
<feature type="signal peptide" evidence="1">
    <location>
        <begin position="1"/>
        <end position="24"/>
    </location>
</feature>
<gene>
    <name evidence="2" type="ORF">LK996_06580</name>
</gene>
<keyword evidence="3" id="KW-1185">Reference proteome</keyword>
<evidence type="ECO:0000313" key="3">
    <source>
        <dbReference type="Proteomes" id="UP001165293"/>
    </source>
</evidence>
<evidence type="ECO:0000256" key="1">
    <source>
        <dbReference type="SAM" id="SignalP"/>
    </source>
</evidence>
<accession>A0ABS8JGR7</accession>
<keyword evidence="1" id="KW-0732">Signal</keyword>
<name>A0ABS8JGR7_9GAMM</name>
<proteinExistence type="predicted"/>
<dbReference type="PROSITE" id="PS51257">
    <property type="entry name" value="PROKAR_LIPOPROTEIN"/>
    <property type="match status" value="1"/>
</dbReference>
<protein>
    <recommendedName>
        <fullName evidence="4">Lectin</fullName>
    </recommendedName>
</protein>
<organism evidence="2 3">
    <name type="scientific">Noviluteimonas lactosilytica</name>
    <dbReference type="NCBI Taxonomy" id="2888523"/>
    <lineage>
        <taxon>Bacteria</taxon>
        <taxon>Pseudomonadati</taxon>
        <taxon>Pseudomonadota</taxon>
        <taxon>Gammaproteobacteria</taxon>
        <taxon>Lysobacterales</taxon>
        <taxon>Lysobacteraceae</taxon>
        <taxon>Noviluteimonas</taxon>
    </lineage>
</organism>
<reference evidence="2" key="1">
    <citation type="submission" date="2021-10" db="EMBL/GenBank/DDBJ databases">
        <authorList>
            <person name="Lyu M."/>
            <person name="Wang X."/>
            <person name="Meng X."/>
            <person name="Xu K."/>
        </authorList>
    </citation>
    <scope>NUCLEOTIDE SEQUENCE</scope>
    <source>
        <strain evidence="2">A6</strain>
    </source>
</reference>
<sequence length="225" mass="23400">MRASLTISVLSLALACSACTGRDAANDTTVPTTATATTTEAVTPPAMSTMVPASPTTPAAPATVAAPAAPGGVMPAEGAITFAGFGPAHWGASEEQVRQAWGKDMEGAPSEPNGCFYLFPEPRTDAGYRFAFMIESSKFNRIDVRTPDIAAPGGGKVGMDKAELHRLYPGLAEQRDKYDEHALNLRGTDPQGGPGVVVFDVDASGKATEWRIGVPPQVDYVEGCS</sequence>
<dbReference type="RefSeq" id="WP_230526320.1">
    <property type="nucleotide sequence ID" value="NZ_JAJGAK010000001.1"/>
</dbReference>